<feature type="domain" description="PpiC" evidence="4">
    <location>
        <begin position="191"/>
        <end position="293"/>
    </location>
</feature>
<dbReference type="InterPro" id="IPR050245">
    <property type="entry name" value="PrsA_foldase"/>
</dbReference>
<dbReference type="SUPFAM" id="SSF109998">
    <property type="entry name" value="Triger factor/SurA peptide-binding domain-like"/>
    <property type="match status" value="1"/>
</dbReference>
<sequence>MQQTKKRFIMVLSALLALSMIVTACGQKEDAKPASNNNPMGEMGKPLDTTSKKVIAEYNGGKVTEGELNLYLNIFRFLQPQIAMVINNPEAKKEIVKQFIAEKLIVQKVKDDKKYTKEADKALKEFENNLKQMPAQGKEKKKDMNAVLKENGITKGQLHHFLENNNKITDYFESKIKEEDLKKEYDKSDAFEKIKLNHILIATEPQGKKKRSDKEAKKLAEEVKAKLDKGEKFSELAEKYSDDPGSKAQGGEMEGNPKEWVPEFSKAAKTQPIDKIGEPVKSQFGYHIIQVKERGKEPFDKVKEQIKGQKIQGMYQDFIKKEVKVKKLNIPNDTKK</sequence>
<proteinExistence type="predicted"/>
<evidence type="ECO:0000259" key="4">
    <source>
        <dbReference type="PROSITE" id="PS50198"/>
    </source>
</evidence>
<dbReference type="Gene3D" id="3.10.50.40">
    <property type="match status" value="1"/>
</dbReference>
<dbReference type="RefSeq" id="WP_188648211.1">
    <property type="nucleotide sequence ID" value="NZ_BMHQ01000008.1"/>
</dbReference>
<dbReference type="InterPro" id="IPR027304">
    <property type="entry name" value="Trigger_fact/SurA_dom_sf"/>
</dbReference>
<reference evidence="5" key="1">
    <citation type="journal article" date="2014" name="Int. J. Syst. Evol. Microbiol.">
        <title>Complete genome sequence of Corynebacterium casei LMG S-19264T (=DSM 44701T), isolated from a smear-ripened cheese.</title>
        <authorList>
            <consortium name="US DOE Joint Genome Institute (JGI-PGF)"/>
            <person name="Walter F."/>
            <person name="Albersmeier A."/>
            <person name="Kalinowski J."/>
            <person name="Ruckert C."/>
        </authorList>
    </citation>
    <scope>NUCLEOTIDE SEQUENCE</scope>
    <source>
        <strain evidence="5">CGMCC 1.15179</strain>
    </source>
</reference>
<dbReference type="SUPFAM" id="SSF54534">
    <property type="entry name" value="FKBP-like"/>
    <property type="match status" value="1"/>
</dbReference>
<evidence type="ECO:0000256" key="1">
    <source>
        <dbReference type="PROSITE-ProRule" id="PRU00278"/>
    </source>
</evidence>
<reference evidence="5" key="2">
    <citation type="submission" date="2020-09" db="EMBL/GenBank/DDBJ databases">
        <authorList>
            <person name="Sun Q."/>
            <person name="Zhou Y."/>
        </authorList>
    </citation>
    <scope>NUCLEOTIDE SEQUENCE</scope>
    <source>
        <strain evidence="5">CGMCC 1.15179</strain>
    </source>
</reference>
<feature type="region of interest" description="Disordered" evidence="2">
    <location>
        <begin position="234"/>
        <end position="258"/>
    </location>
</feature>
<dbReference type="Gene3D" id="1.10.8.1040">
    <property type="match status" value="1"/>
</dbReference>
<protein>
    <recommendedName>
        <fullName evidence="4">PpiC domain-containing protein</fullName>
    </recommendedName>
</protein>
<feature type="region of interest" description="Disordered" evidence="2">
    <location>
        <begin position="29"/>
        <end position="48"/>
    </location>
</feature>
<dbReference type="PANTHER" id="PTHR47245:SF2">
    <property type="entry name" value="PEPTIDYL-PROLYL CIS-TRANS ISOMERASE HP_0175-RELATED"/>
    <property type="match status" value="1"/>
</dbReference>
<keyword evidence="1" id="KW-0413">Isomerase</keyword>
<name>A0A8J2YAW6_9BACL</name>
<feature type="chain" id="PRO_5039344084" description="PpiC domain-containing protein" evidence="3">
    <location>
        <begin position="25"/>
        <end position="336"/>
    </location>
</feature>
<dbReference type="AlphaFoldDB" id="A0A8J2YAW6"/>
<feature type="signal peptide" evidence="3">
    <location>
        <begin position="1"/>
        <end position="24"/>
    </location>
</feature>
<keyword evidence="6" id="KW-1185">Reference proteome</keyword>
<feature type="compositionally biased region" description="Basic and acidic residues" evidence="2">
    <location>
        <begin position="234"/>
        <end position="245"/>
    </location>
</feature>
<evidence type="ECO:0000256" key="3">
    <source>
        <dbReference type="SAM" id="SignalP"/>
    </source>
</evidence>
<dbReference type="EMBL" id="BMHQ01000008">
    <property type="protein sequence ID" value="GGE21795.1"/>
    <property type="molecule type" value="Genomic_DNA"/>
</dbReference>
<dbReference type="Proteomes" id="UP000625210">
    <property type="component" value="Unassembled WGS sequence"/>
</dbReference>
<dbReference type="PROSITE" id="PS51257">
    <property type="entry name" value="PROKAR_LIPOPROTEIN"/>
    <property type="match status" value="1"/>
</dbReference>
<evidence type="ECO:0000313" key="6">
    <source>
        <dbReference type="Proteomes" id="UP000625210"/>
    </source>
</evidence>
<gene>
    <name evidence="5" type="ORF">GCM10011571_24900</name>
</gene>
<dbReference type="GO" id="GO:0003755">
    <property type="term" value="F:peptidyl-prolyl cis-trans isomerase activity"/>
    <property type="evidence" value="ECO:0007669"/>
    <property type="project" value="UniProtKB-KW"/>
</dbReference>
<comment type="caution">
    <text evidence="5">The sequence shown here is derived from an EMBL/GenBank/DDBJ whole genome shotgun (WGS) entry which is preliminary data.</text>
</comment>
<dbReference type="InterPro" id="IPR046357">
    <property type="entry name" value="PPIase_dom_sf"/>
</dbReference>
<evidence type="ECO:0000256" key="2">
    <source>
        <dbReference type="SAM" id="MobiDB-lite"/>
    </source>
</evidence>
<dbReference type="Pfam" id="PF13616">
    <property type="entry name" value="Rotamase_3"/>
    <property type="match status" value="1"/>
</dbReference>
<dbReference type="PANTHER" id="PTHR47245">
    <property type="entry name" value="PEPTIDYLPROLYL ISOMERASE"/>
    <property type="match status" value="1"/>
</dbReference>
<organism evidence="5 6">
    <name type="scientific">Marinithermofilum abyssi</name>
    <dbReference type="NCBI Taxonomy" id="1571185"/>
    <lineage>
        <taxon>Bacteria</taxon>
        <taxon>Bacillati</taxon>
        <taxon>Bacillota</taxon>
        <taxon>Bacilli</taxon>
        <taxon>Bacillales</taxon>
        <taxon>Thermoactinomycetaceae</taxon>
        <taxon>Marinithermofilum</taxon>
    </lineage>
</organism>
<keyword evidence="1" id="KW-0697">Rotamase</keyword>
<dbReference type="PROSITE" id="PS50198">
    <property type="entry name" value="PPIC_PPIASE_2"/>
    <property type="match status" value="1"/>
</dbReference>
<accession>A0A8J2YAW6</accession>
<keyword evidence="3" id="KW-0732">Signal</keyword>
<evidence type="ECO:0000313" key="5">
    <source>
        <dbReference type="EMBL" id="GGE21795.1"/>
    </source>
</evidence>
<dbReference type="InterPro" id="IPR000297">
    <property type="entry name" value="PPIase_PpiC"/>
</dbReference>